<reference evidence="1" key="1">
    <citation type="submission" date="2020-10" db="EMBL/GenBank/DDBJ databases">
        <authorList>
            <person name="Castelo-Branco R."/>
            <person name="Eusebio N."/>
            <person name="Adriana R."/>
            <person name="Vieira A."/>
            <person name="Brugerolle De Fraissinette N."/>
            <person name="Rezende De Castro R."/>
            <person name="Schneider M.P."/>
            <person name="Vasconcelos V."/>
            <person name="Leao P.N."/>
        </authorList>
    </citation>
    <scope>NUCLEOTIDE SEQUENCE</scope>
    <source>
        <strain evidence="1">LEGE 06105</strain>
    </source>
</reference>
<accession>A0A8J7F1U5</accession>
<proteinExistence type="predicted"/>
<dbReference type="AlphaFoldDB" id="A0A8J7F1U5"/>
<name>A0A8J7F1U5_9CYAN</name>
<dbReference type="Proteomes" id="UP000620559">
    <property type="component" value="Unassembled WGS sequence"/>
</dbReference>
<sequence>MNIFDLNHIEAVEGTEVLGGGYYYSQPDFKFEKKVDTDVKNRLDVFKDVYSKAVVKGNLADAEAFADAYGDDSFSETLTVTYADSYNSQSYSDSKSAAN</sequence>
<dbReference type="RefSeq" id="WP_193919804.1">
    <property type="nucleotide sequence ID" value="NZ_JADEWL010000027.1"/>
</dbReference>
<evidence type="ECO:0000313" key="2">
    <source>
        <dbReference type="Proteomes" id="UP000620559"/>
    </source>
</evidence>
<dbReference type="EMBL" id="JADEWL010000027">
    <property type="protein sequence ID" value="MBE9213165.1"/>
    <property type="molecule type" value="Genomic_DNA"/>
</dbReference>
<evidence type="ECO:0000313" key="1">
    <source>
        <dbReference type="EMBL" id="MBE9213165.1"/>
    </source>
</evidence>
<keyword evidence="2" id="KW-1185">Reference proteome</keyword>
<organism evidence="1 2">
    <name type="scientific">Plectonema cf. radiosum LEGE 06105</name>
    <dbReference type="NCBI Taxonomy" id="945769"/>
    <lineage>
        <taxon>Bacteria</taxon>
        <taxon>Bacillati</taxon>
        <taxon>Cyanobacteriota</taxon>
        <taxon>Cyanophyceae</taxon>
        <taxon>Oscillatoriophycideae</taxon>
        <taxon>Oscillatoriales</taxon>
        <taxon>Microcoleaceae</taxon>
        <taxon>Plectonema</taxon>
    </lineage>
</organism>
<protein>
    <submittedName>
        <fullName evidence="1">Uncharacterized protein</fullName>
    </submittedName>
</protein>
<gene>
    <name evidence="1" type="ORF">IQ247_10855</name>
</gene>
<comment type="caution">
    <text evidence="1">The sequence shown here is derived from an EMBL/GenBank/DDBJ whole genome shotgun (WGS) entry which is preliminary data.</text>
</comment>